<protein>
    <submittedName>
        <fullName evidence="10">ABC transporter permease</fullName>
    </submittedName>
</protein>
<comment type="caution">
    <text evidence="10">The sequence shown here is derived from an EMBL/GenBank/DDBJ whole genome shotgun (WGS) entry which is preliminary data.</text>
</comment>
<evidence type="ECO:0000313" key="10">
    <source>
        <dbReference type="EMBL" id="GGD89095.1"/>
    </source>
</evidence>
<feature type="compositionally biased region" description="Basic and acidic residues" evidence="8">
    <location>
        <begin position="1"/>
        <end position="13"/>
    </location>
</feature>
<evidence type="ECO:0000259" key="9">
    <source>
        <dbReference type="PROSITE" id="PS50928"/>
    </source>
</evidence>
<feature type="transmembrane region" description="Helical" evidence="7">
    <location>
        <begin position="31"/>
        <end position="52"/>
    </location>
</feature>
<dbReference type="RefSeq" id="WP_188437997.1">
    <property type="nucleotide sequence ID" value="NZ_BMCM01000007.1"/>
</dbReference>
<keyword evidence="5 7" id="KW-1133">Transmembrane helix</keyword>
<keyword evidence="2 7" id="KW-0813">Transport</keyword>
<evidence type="ECO:0000256" key="7">
    <source>
        <dbReference type="RuleBase" id="RU363032"/>
    </source>
</evidence>
<evidence type="ECO:0000256" key="5">
    <source>
        <dbReference type="ARBA" id="ARBA00022989"/>
    </source>
</evidence>
<dbReference type="Pfam" id="PF00528">
    <property type="entry name" value="BPD_transp_1"/>
    <property type="match status" value="1"/>
</dbReference>
<feature type="transmembrane region" description="Helical" evidence="7">
    <location>
        <begin position="160"/>
        <end position="183"/>
    </location>
</feature>
<evidence type="ECO:0000256" key="6">
    <source>
        <dbReference type="ARBA" id="ARBA00023136"/>
    </source>
</evidence>
<dbReference type="InterPro" id="IPR035906">
    <property type="entry name" value="MetI-like_sf"/>
</dbReference>
<keyword evidence="4 7" id="KW-0812">Transmembrane</keyword>
<feature type="transmembrane region" description="Helical" evidence="7">
    <location>
        <begin position="131"/>
        <end position="148"/>
    </location>
</feature>
<evidence type="ECO:0000256" key="1">
    <source>
        <dbReference type="ARBA" id="ARBA00004651"/>
    </source>
</evidence>
<evidence type="ECO:0000256" key="3">
    <source>
        <dbReference type="ARBA" id="ARBA00022475"/>
    </source>
</evidence>
<feature type="transmembrane region" description="Helical" evidence="7">
    <location>
        <begin position="262"/>
        <end position="283"/>
    </location>
</feature>
<dbReference type="Proteomes" id="UP000629365">
    <property type="component" value="Unassembled WGS sequence"/>
</dbReference>
<dbReference type="SUPFAM" id="SSF161098">
    <property type="entry name" value="MetI-like"/>
    <property type="match status" value="1"/>
</dbReference>
<dbReference type="EMBL" id="BMCM01000007">
    <property type="protein sequence ID" value="GGD89095.1"/>
    <property type="molecule type" value="Genomic_DNA"/>
</dbReference>
<feature type="region of interest" description="Disordered" evidence="8">
    <location>
        <begin position="1"/>
        <end position="22"/>
    </location>
</feature>
<evidence type="ECO:0000256" key="4">
    <source>
        <dbReference type="ARBA" id="ARBA00022692"/>
    </source>
</evidence>
<dbReference type="InterPro" id="IPR000515">
    <property type="entry name" value="MetI-like"/>
</dbReference>
<keyword evidence="11" id="KW-1185">Reference proteome</keyword>
<sequence length="298" mass="32717">MNLLDQKELRKTSGAETAPAQRRRRTSRGTVVTVAAWVVTALIVFPLAWVLLLSFREGGSFLQDPLALKDFTLENYAKAFANVPLVRMYANTLLIAVSAVVVCLVLSFMVAMAVTILVFRNPKLQNIVRGVFLAGLAIPVYILLFPVYRIDLALGLYGSYLALILPYIAVQIPFNVLLVSGFLNDLPKELYEAAVIDGCNFRQLATRIVAPLMAPIFATCGILHFLYVFNEFPFASILIADDSMATISLVASQFRGEYTVDYGAIMAATCLILIPQILIYIVLQKRVIAGMTVGAVKS</sequence>
<evidence type="ECO:0000313" key="11">
    <source>
        <dbReference type="Proteomes" id="UP000629365"/>
    </source>
</evidence>
<organism evidence="10 11">
    <name type="scientific">Microbacterium murale</name>
    <dbReference type="NCBI Taxonomy" id="1081040"/>
    <lineage>
        <taxon>Bacteria</taxon>
        <taxon>Bacillati</taxon>
        <taxon>Actinomycetota</taxon>
        <taxon>Actinomycetes</taxon>
        <taxon>Micrococcales</taxon>
        <taxon>Microbacteriaceae</taxon>
        <taxon>Microbacterium</taxon>
    </lineage>
</organism>
<dbReference type="PANTHER" id="PTHR43744:SF12">
    <property type="entry name" value="ABC TRANSPORTER PERMEASE PROTEIN MG189-RELATED"/>
    <property type="match status" value="1"/>
</dbReference>
<reference evidence="11" key="1">
    <citation type="journal article" date="2019" name="Int. J. Syst. Evol. Microbiol.">
        <title>The Global Catalogue of Microorganisms (GCM) 10K type strain sequencing project: providing services to taxonomists for standard genome sequencing and annotation.</title>
        <authorList>
            <consortium name="The Broad Institute Genomics Platform"/>
            <consortium name="The Broad Institute Genome Sequencing Center for Infectious Disease"/>
            <person name="Wu L."/>
            <person name="Ma J."/>
        </authorList>
    </citation>
    <scope>NUCLEOTIDE SEQUENCE [LARGE SCALE GENOMIC DNA]</scope>
    <source>
        <strain evidence="11">CCM 7640</strain>
    </source>
</reference>
<feature type="domain" description="ABC transmembrane type-1" evidence="9">
    <location>
        <begin position="89"/>
        <end position="283"/>
    </location>
</feature>
<evidence type="ECO:0000256" key="2">
    <source>
        <dbReference type="ARBA" id="ARBA00022448"/>
    </source>
</evidence>
<keyword evidence="3" id="KW-1003">Cell membrane</keyword>
<gene>
    <name evidence="10" type="ORF">GCM10007269_34700</name>
</gene>
<accession>A0ABQ1S3E3</accession>
<dbReference type="Gene3D" id="1.10.3720.10">
    <property type="entry name" value="MetI-like"/>
    <property type="match status" value="1"/>
</dbReference>
<dbReference type="CDD" id="cd06261">
    <property type="entry name" value="TM_PBP2"/>
    <property type="match status" value="1"/>
</dbReference>
<comment type="similarity">
    <text evidence="7">Belongs to the binding-protein-dependent transport system permease family.</text>
</comment>
<name>A0ABQ1S3E3_9MICO</name>
<dbReference type="PANTHER" id="PTHR43744">
    <property type="entry name" value="ABC TRANSPORTER PERMEASE PROTEIN MG189-RELATED-RELATED"/>
    <property type="match status" value="1"/>
</dbReference>
<keyword evidence="6 7" id="KW-0472">Membrane</keyword>
<feature type="transmembrane region" description="Helical" evidence="7">
    <location>
        <begin position="93"/>
        <end position="119"/>
    </location>
</feature>
<feature type="transmembrane region" description="Helical" evidence="7">
    <location>
        <begin position="204"/>
        <end position="227"/>
    </location>
</feature>
<evidence type="ECO:0000256" key="8">
    <source>
        <dbReference type="SAM" id="MobiDB-lite"/>
    </source>
</evidence>
<dbReference type="PROSITE" id="PS50928">
    <property type="entry name" value="ABC_TM1"/>
    <property type="match status" value="1"/>
</dbReference>
<proteinExistence type="inferred from homology"/>
<comment type="subcellular location">
    <subcellularLocation>
        <location evidence="1 7">Cell membrane</location>
        <topology evidence="1 7">Multi-pass membrane protein</topology>
    </subcellularLocation>
</comment>